<reference evidence="6" key="1">
    <citation type="submission" date="2023-08" db="EMBL/GenBank/DDBJ databases">
        <title>A de novo genome assembly of Solanum verrucosum Schlechtendal, a Mexican diploid species geographically isolated from the other diploid A-genome species in potato relatives.</title>
        <authorList>
            <person name="Hosaka K."/>
        </authorList>
    </citation>
    <scope>NUCLEOTIDE SEQUENCE</scope>
    <source>
        <tissue evidence="6">Young leaves</tissue>
    </source>
</reference>
<sequence>MIRSSEAAAMKRRRLNVDSPTQGLVDADYIVLNVVKSKKNQGILKAGVKKEANIAPIVVDKSLKLLVKKKLIKKVANIQSKGSRDPYYMAVEFEPWDELTGGAWYSEGNLDKEFITVLRDTCLKVIQMLKVATAEGIHDFLKKRKVVECTSQQIAEILKSMVLDNAVIEVKSIGLGEYHSIPVGSVCYRTASGVALEADPKTIAPMASIPCGACSRINQCTPNGVISPQTCVYYTKWLNFEF</sequence>
<dbReference type="InterPro" id="IPR036388">
    <property type="entry name" value="WH-like_DNA-bd_sf"/>
</dbReference>
<name>A0AAF0ZQ89_SOLVR</name>
<keyword evidence="4" id="KW-0804">Transcription</keyword>
<dbReference type="InterPro" id="IPR036390">
    <property type="entry name" value="WH_DNA-bd_sf"/>
</dbReference>
<dbReference type="Gene3D" id="1.10.10.10">
    <property type="entry name" value="Winged helix-like DNA-binding domain superfamily/Winged helix DNA-binding domain"/>
    <property type="match status" value="1"/>
</dbReference>
<evidence type="ECO:0000256" key="4">
    <source>
        <dbReference type="ARBA" id="ARBA00023163"/>
    </source>
</evidence>
<dbReference type="GO" id="GO:0006383">
    <property type="term" value="P:transcription by RNA polymerase III"/>
    <property type="evidence" value="ECO:0007669"/>
    <property type="project" value="InterPro"/>
</dbReference>
<keyword evidence="7" id="KW-1185">Reference proteome</keyword>
<keyword evidence="3" id="KW-0240">DNA-directed RNA polymerase</keyword>
<comment type="similarity">
    <text evidence="2">Belongs to the eukaryotic RPC34/RPC39 RNA polymerase subunit family.</text>
</comment>
<proteinExistence type="inferred from homology"/>
<comment type="subcellular location">
    <subcellularLocation>
        <location evidence="1">Nucleus</location>
    </subcellularLocation>
</comment>
<dbReference type="PANTHER" id="PTHR12780">
    <property type="entry name" value="RNA POLYMERASE III DNA DIRECTED , 39KD SUBUNIT-RELATED"/>
    <property type="match status" value="1"/>
</dbReference>
<accession>A0AAF0ZQ89</accession>
<gene>
    <name evidence="6" type="ORF">MTR67_040906</name>
</gene>
<evidence type="ECO:0000256" key="3">
    <source>
        <dbReference type="ARBA" id="ARBA00022478"/>
    </source>
</evidence>
<evidence type="ECO:0000256" key="2">
    <source>
        <dbReference type="ARBA" id="ARBA00011038"/>
    </source>
</evidence>
<dbReference type="Proteomes" id="UP001234989">
    <property type="component" value="Chromosome 9"/>
</dbReference>
<evidence type="ECO:0000313" key="7">
    <source>
        <dbReference type="Proteomes" id="UP001234989"/>
    </source>
</evidence>
<dbReference type="Pfam" id="PF05158">
    <property type="entry name" value="RNA_pol_Rpc34"/>
    <property type="match status" value="2"/>
</dbReference>
<dbReference type="SUPFAM" id="SSF46785">
    <property type="entry name" value="Winged helix' DNA-binding domain"/>
    <property type="match status" value="1"/>
</dbReference>
<evidence type="ECO:0000256" key="5">
    <source>
        <dbReference type="ARBA" id="ARBA00023242"/>
    </source>
</evidence>
<dbReference type="InterPro" id="IPR016049">
    <property type="entry name" value="RNA_pol_Rpc34-like"/>
</dbReference>
<evidence type="ECO:0000256" key="1">
    <source>
        <dbReference type="ARBA" id="ARBA00004123"/>
    </source>
</evidence>
<dbReference type="EMBL" id="CP133620">
    <property type="protein sequence ID" value="WMV47521.1"/>
    <property type="molecule type" value="Genomic_DNA"/>
</dbReference>
<keyword evidence="5" id="KW-0539">Nucleus</keyword>
<dbReference type="AlphaFoldDB" id="A0AAF0ZQ89"/>
<protein>
    <recommendedName>
        <fullName evidence="8">DNA-directed RNA polymerase III subunit RPC6</fullName>
    </recommendedName>
</protein>
<organism evidence="6 7">
    <name type="scientific">Solanum verrucosum</name>
    <dbReference type="NCBI Taxonomy" id="315347"/>
    <lineage>
        <taxon>Eukaryota</taxon>
        <taxon>Viridiplantae</taxon>
        <taxon>Streptophyta</taxon>
        <taxon>Embryophyta</taxon>
        <taxon>Tracheophyta</taxon>
        <taxon>Spermatophyta</taxon>
        <taxon>Magnoliopsida</taxon>
        <taxon>eudicotyledons</taxon>
        <taxon>Gunneridae</taxon>
        <taxon>Pentapetalae</taxon>
        <taxon>asterids</taxon>
        <taxon>lamiids</taxon>
        <taxon>Solanales</taxon>
        <taxon>Solanaceae</taxon>
        <taxon>Solanoideae</taxon>
        <taxon>Solaneae</taxon>
        <taxon>Solanum</taxon>
    </lineage>
</organism>
<dbReference type="GO" id="GO:0005666">
    <property type="term" value="C:RNA polymerase III complex"/>
    <property type="evidence" value="ECO:0007669"/>
    <property type="project" value="InterPro"/>
</dbReference>
<dbReference type="InterPro" id="IPR007832">
    <property type="entry name" value="RNA_pol_Rpc34"/>
</dbReference>
<evidence type="ECO:0008006" key="8">
    <source>
        <dbReference type="Google" id="ProtNLM"/>
    </source>
</evidence>
<evidence type="ECO:0000313" key="6">
    <source>
        <dbReference type="EMBL" id="WMV47521.1"/>
    </source>
</evidence>